<feature type="chain" id="PRO_5045615923" evidence="13">
    <location>
        <begin position="21"/>
        <end position="794"/>
    </location>
</feature>
<dbReference type="CDD" id="cd01347">
    <property type="entry name" value="ligand_gated_channel"/>
    <property type="match status" value="1"/>
</dbReference>
<dbReference type="PANTHER" id="PTHR32552:SF81">
    <property type="entry name" value="TONB-DEPENDENT OUTER MEMBRANE RECEPTOR"/>
    <property type="match status" value="1"/>
</dbReference>
<feature type="domain" description="TonB-dependent receptor plug" evidence="15">
    <location>
        <begin position="117"/>
        <end position="220"/>
    </location>
</feature>
<dbReference type="PROSITE" id="PS52016">
    <property type="entry name" value="TONB_DEPENDENT_REC_3"/>
    <property type="match status" value="1"/>
</dbReference>
<evidence type="ECO:0000256" key="13">
    <source>
        <dbReference type="SAM" id="SignalP"/>
    </source>
</evidence>
<keyword evidence="5 11" id="KW-0812">Transmembrane</keyword>
<keyword evidence="9 11" id="KW-0472">Membrane</keyword>
<feature type="domain" description="TonB-dependent receptor-like beta-barrel" evidence="14">
    <location>
        <begin position="342"/>
        <end position="759"/>
    </location>
</feature>
<keyword evidence="3 11" id="KW-1134">Transmembrane beta strand</keyword>
<keyword evidence="4" id="KW-0410">Iron transport</keyword>
<reference evidence="17" key="1">
    <citation type="journal article" date="2019" name="Int. J. Syst. Evol. Microbiol.">
        <title>The Global Catalogue of Microorganisms (GCM) 10K type strain sequencing project: providing services to taxonomists for standard genome sequencing and annotation.</title>
        <authorList>
            <consortium name="The Broad Institute Genomics Platform"/>
            <consortium name="The Broad Institute Genome Sequencing Center for Infectious Disease"/>
            <person name="Wu L."/>
            <person name="Ma J."/>
        </authorList>
    </citation>
    <scope>NUCLEOTIDE SEQUENCE [LARGE SCALE GENOMIC DNA]</scope>
    <source>
        <strain evidence="17">KCTC 42423</strain>
    </source>
</reference>
<evidence type="ECO:0000256" key="10">
    <source>
        <dbReference type="ARBA" id="ARBA00023237"/>
    </source>
</evidence>
<evidence type="ECO:0000256" key="7">
    <source>
        <dbReference type="ARBA" id="ARBA00023065"/>
    </source>
</evidence>
<protein>
    <submittedName>
        <fullName evidence="16">TonB-dependent receptor</fullName>
    </submittedName>
</protein>
<keyword evidence="7" id="KW-0406">Ion transport</keyword>
<accession>A0ABW5N7T4</accession>
<dbReference type="Gene3D" id="2.60.40.1120">
    <property type="entry name" value="Carboxypeptidase-like, regulatory domain"/>
    <property type="match status" value="1"/>
</dbReference>
<comment type="similarity">
    <text evidence="11 12">Belongs to the TonB-dependent receptor family.</text>
</comment>
<keyword evidence="8 12" id="KW-0798">TonB box</keyword>
<dbReference type="SUPFAM" id="SSF56935">
    <property type="entry name" value="Porins"/>
    <property type="match status" value="1"/>
</dbReference>
<dbReference type="InterPro" id="IPR036942">
    <property type="entry name" value="Beta-barrel_TonB_sf"/>
</dbReference>
<sequence>MKLKKAVIGIFLLVTIPMFSQSINGVVTATDGTPIPNAHIDILNSDQGTITNTKGVFVLPLREKLFRIVISKLGYTTRTMTIIPDQISQGVEIVLEKTTTSLEEIVITAQKREQTIIETPLAVSSLSGKKVNEMRAWDFTTLNGVVPNYTYHELGVGFQQVQVIRGVQVFSENPAVATYIDGVNSIDILANGVQLSEIERIEVLRGPQGTLFGRNAMGGVVNVLTKKPTNKTSGFAEVNLGNRNTQRYVVGIKTPIIKNTLFLGVDGMYTSKHGFLRNDTSQTLLQNTAIDGHRVGDEESFYTNLFLKWLPGTKFSATFNIKQQMDISDASAFFTTVSDEKIALANPDKIYLNRIGEHKRNLVNTSLALKFYGSDFTVSSISAYQRVGLEFKDIESGGFYASFDGKKIGAPLDPQQVFSQEIRIDSKENGSPIQYTMGVYGFTQQAFSPASNFATEDPVNLPGGYIIMKNEQDNFGIAAFGQASYSMTEKIKMTGGIRYDFEKRKSAYNTLGDLLFVGETIIENNPLVKKEGEFSAISPKVALSYIPGKEMTLYASYTKGFRAGGINGLNVPEIDKETYDPEYSDNYEVGYKARFVNKKIYVSATSFLINWKDLQFSNLVAPLTFAIENVGDARSMGIELEASAIPVKGWQLDVSLGYNDTEYQDFLLRRIDPVTFVEIEEQLEGNRLSNAPKTTLFIASQYTFPINRKNLTLRGEFRNIGTYYTDIQNTLEQENYSLFNARLSYESNELDIAVWGQNLFDKRYIAYGTPDTSFGRSTNMAAPRSIGITCRYKF</sequence>
<keyword evidence="10 11" id="KW-0998">Cell outer membrane</keyword>
<evidence type="ECO:0000256" key="6">
    <source>
        <dbReference type="ARBA" id="ARBA00023004"/>
    </source>
</evidence>
<comment type="caution">
    <text evidence="16">The sequence shown here is derived from an EMBL/GenBank/DDBJ whole genome shotgun (WGS) entry which is preliminary data.</text>
</comment>
<evidence type="ECO:0000256" key="4">
    <source>
        <dbReference type="ARBA" id="ARBA00022496"/>
    </source>
</evidence>
<comment type="subcellular location">
    <subcellularLocation>
        <location evidence="1 11">Cell outer membrane</location>
        <topology evidence="1 11">Multi-pass membrane protein</topology>
    </subcellularLocation>
</comment>
<evidence type="ECO:0000256" key="11">
    <source>
        <dbReference type="PROSITE-ProRule" id="PRU01360"/>
    </source>
</evidence>
<organism evidence="16 17">
    <name type="scientific">Aquimarina hainanensis</name>
    <dbReference type="NCBI Taxonomy" id="1578017"/>
    <lineage>
        <taxon>Bacteria</taxon>
        <taxon>Pseudomonadati</taxon>
        <taxon>Bacteroidota</taxon>
        <taxon>Flavobacteriia</taxon>
        <taxon>Flavobacteriales</taxon>
        <taxon>Flavobacteriaceae</taxon>
        <taxon>Aquimarina</taxon>
    </lineage>
</organism>
<dbReference type="Pfam" id="PF13715">
    <property type="entry name" value="CarbopepD_reg_2"/>
    <property type="match status" value="1"/>
</dbReference>
<dbReference type="Pfam" id="PF07715">
    <property type="entry name" value="Plug"/>
    <property type="match status" value="1"/>
</dbReference>
<evidence type="ECO:0000256" key="2">
    <source>
        <dbReference type="ARBA" id="ARBA00022448"/>
    </source>
</evidence>
<dbReference type="PANTHER" id="PTHR32552">
    <property type="entry name" value="FERRICHROME IRON RECEPTOR-RELATED"/>
    <property type="match status" value="1"/>
</dbReference>
<dbReference type="Proteomes" id="UP001597459">
    <property type="component" value="Unassembled WGS sequence"/>
</dbReference>
<dbReference type="Pfam" id="PF00593">
    <property type="entry name" value="TonB_dep_Rec_b-barrel"/>
    <property type="match status" value="1"/>
</dbReference>
<dbReference type="SUPFAM" id="SSF49464">
    <property type="entry name" value="Carboxypeptidase regulatory domain-like"/>
    <property type="match status" value="1"/>
</dbReference>
<evidence type="ECO:0000259" key="15">
    <source>
        <dbReference type="Pfam" id="PF07715"/>
    </source>
</evidence>
<dbReference type="InterPro" id="IPR039426">
    <property type="entry name" value="TonB-dep_rcpt-like"/>
</dbReference>
<keyword evidence="13" id="KW-0732">Signal</keyword>
<evidence type="ECO:0000313" key="17">
    <source>
        <dbReference type="Proteomes" id="UP001597459"/>
    </source>
</evidence>
<evidence type="ECO:0000313" key="16">
    <source>
        <dbReference type="EMBL" id="MFD2590969.1"/>
    </source>
</evidence>
<keyword evidence="16" id="KW-0378">Hydrolase</keyword>
<evidence type="ECO:0000256" key="3">
    <source>
        <dbReference type="ARBA" id="ARBA00022452"/>
    </source>
</evidence>
<keyword evidence="16" id="KW-0675">Receptor</keyword>
<keyword evidence="6" id="KW-0408">Iron</keyword>
<name>A0ABW5N7T4_9FLAO</name>
<evidence type="ECO:0000259" key="14">
    <source>
        <dbReference type="Pfam" id="PF00593"/>
    </source>
</evidence>
<keyword evidence="2 11" id="KW-0813">Transport</keyword>
<dbReference type="EMBL" id="JBHULX010000013">
    <property type="protein sequence ID" value="MFD2590969.1"/>
    <property type="molecule type" value="Genomic_DNA"/>
</dbReference>
<keyword evidence="17" id="KW-1185">Reference proteome</keyword>
<evidence type="ECO:0000256" key="9">
    <source>
        <dbReference type="ARBA" id="ARBA00023136"/>
    </source>
</evidence>
<evidence type="ECO:0000256" key="1">
    <source>
        <dbReference type="ARBA" id="ARBA00004571"/>
    </source>
</evidence>
<dbReference type="GO" id="GO:0016787">
    <property type="term" value="F:hydrolase activity"/>
    <property type="evidence" value="ECO:0007669"/>
    <property type="project" value="UniProtKB-KW"/>
</dbReference>
<dbReference type="InterPro" id="IPR012910">
    <property type="entry name" value="Plug_dom"/>
</dbReference>
<evidence type="ECO:0000256" key="8">
    <source>
        <dbReference type="ARBA" id="ARBA00023077"/>
    </source>
</evidence>
<dbReference type="RefSeq" id="WP_378258822.1">
    <property type="nucleotide sequence ID" value="NZ_JBHSJV010000001.1"/>
</dbReference>
<feature type="signal peptide" evidence="13">
    <location>
        <begin position="1"/>
        <end position="20"/>
    </location>
</feature>
<dbReference type="InterPro" id="IPR000531">
    <property type="entry name" value="Beta-barrel_TonB"/>
</dbReference>
<evidence type="ECO:0000256" key="12">
    <source>
        <dbReference type="RuleBase" id="RU003357"/>
    </source>
</evidence>
<evidence type="ECO:0000256" key="5">
    <source>
        <dbReference type="ARBA" id="ARBA00022692"/>
    </source>
</evidence>
<dbReference type="InterPro" id="IPR008969">
    <property type="entry name" value="CarboxyPept-like_regulatory"/>
</dbReference>
<dbReference type="Gene3D" id="2.40.170.20">
    <property type="entry name" value="TonB-dependent receptor, beta-barrel domain"/>
    <property type="match status" value="1"/>
</dbReference>
<proteinExistence type="inferred from homology"/>
<gene>
    <name evidence="16" type="ORF">ACFSTE_09015</name>
</gene>